<evidence type="ECO:0000313" key="3">
    <source>
        <dbReference type="Proteomes" id="UP000295554"/>
    </source>
</evidence>
<keyword evidence="1" id="KW-1133">Transmembrane helix</keyword>
<keyword evidence="3" id="KW-1185">Reference proteome</keyword>
<organism evidence="2 3">
    <name type="scientific">Seongchinamella unica</name>
    <dbReference type="NCBI Taxonomy" id="2547392"/>
    <lineage>
        <taxon>Bacteria</taxon>
        <taxon>Pseudomonadati</taxon>
        <taxon>Pseudomonadota</taxon>
        <taxon>Gammaproteobacteria</taxon>
        <taxon>Cellvibrionales</taxon>
        <taxon>Halieaceae</taxon>
        <taxon>Seongchinamella</taxon>
    </lineage>
</organism>
<comment type="caution">
    <text evidence="2">The sequence shown here is derived from an EMBL/GenBank/DDBJ whole genome shotgun (WGS) entry which is preliminary data.</text>
</comment>
<accession>A0A4R5LS11</accession>
<protein>
    <submittedName>
        <fullName evidence="2">Uncharacterized protein</fullName>
    </submittedName>
</protein>
<gene>
    <name evidence="2" type="ORF">E2F43_09155</name>
</gene>
<evidence type="ECO:0000256" key="1">
    <source>
        <dbReference type="SAM" id="Phobius"/>
    </source>
</evidence>
<dbReference type="EMBL" id="SMSE01000002">
    <property type="protein sequence ID" value="TDG13679.1"/>
    <property type="molecule type" value="Genomic_DNA"/>
</dbReference>
<sequence length="63" mass="6600">MSVAKTVILLIYAALILAALLARGQLATYSAYTLGVLALAHLLQAGLYFTAAGKRAVRCLCTC</sequence>
<keyword evidence="1" id="KW-0812">Transmembrane</keyword>
<name>A0A4R5LS11_9GAMM</name>
<dbReference type="AlphaFoldDB" id="A0A4R5LS11"/>
<dbReference type="Proteomes" id="UP000295554">
    <property type="component" value="Unassembled WGS sequence"/>
</dbReference>
<feature type="transmembrane region" description="Helical" evidence="1">
    <location>
        <begin position="32"/>
        <end position="51"/>
    </location>
</feature>
<dbReference type="RefSeq" id="WP_133211885.1">
    <property type="nucleotide sequence ID" value="NZ_SMSE01000002.1"/>
</dbReference>
<proteinExistence type="predicted"/>
<reference evidence="2 3" key="1">
    <citation type="submission" date="2019-03" db="EMBL/GenBank/DDBJ databases">
        <title>Seongchinamella monodicae gen. nov., sp. nov., a novel member of the Gammaproteobacteria isolated from a tidal mudflat of beach.</title>
        <authorList>
            <person name="Yang H.G."/>
            <person name="Kang J.W."/>
            <person name="Lee S.D."/>
        </authorList>
    </citation>
    <scope>NUCLEOTIDE SEQUENCE [LARGE SCALE GENOMIC DNA]</scope>
    <source>
        <strain evidence="2 3">GH4-78</strain>
    </source>
</reference>
<evidence type="ECO:0000313" key="2">
    <source>
        <dbReference type="EMBL" id="TDG13679.1"/>
    </source>
</evidence>
<keyword evidence="1" id="KW-0472">Membrane</keyword>